<name>F5YBH0_LEAAZ</name>
<reference evidence="2" key="1">
    <citation type="submission" date="2009-12" db="EMBL/GenBank/DDBJ databases">
        <title>Complete sequence of Treponema azotonutricium strain ZAS-9.</title>
        <authorList>
            <person name="Tetu S.G."/>
            <person name="Matson E."/>
            <person name="Ren Q."/>
            <person name="Seshadri R."/>
            <person name="Elbourne L."/>
            <person name="Hassan K.A."/>
            <person name="Durkin A."/>
            <person name="Radune D."/>
            <person name="Mohamoud Y."/>
            <person name="Shay R."/>
            <person name="Jin S."/>
            <person name="Zhang X."/>
            <person name="Lucey K."/>
            <person name="Ballor N.R."/>
            <person name="Ottesen E."/>
            <person name="Rosenthal R."/>
            <person name="Allen A."/>
            <person name="Leadbetter J.R."/>
            <person name="Paulsen I.T."/>
        </authorList>
    </citation>
    <scope>NUCLEOTIDE SEQUENCE [LARGE SCALE GENOMIC DNA]</scope>
    <source>
        <strain evidence="2">ATCC BAA-888 / DSM 13862 / ZAS-9</strain>
    </source>
</reference>
<dbReference type="RefSeq" id="WP_015711346.1">
    <property type="nucleotide sequence ID" value="NC_015577.1"/>
</dbReference>
<dbReference type="KEGG" id="taz:TREAZ_0615"/>
<dbReference type="eggNOG" id="ENOG50329AM">
    <property type="taxonomic scope" value="Bacteria"/>
</dbReference>
<dbReference type="Proteomes" id="UP000009222">
    <property type="component" value="Chromosome"/>
</dbReference>
<evidence type="ECO:0000313" key="1">
    <source>
        <dbReference type="EMBL" id="AEF83386.1"/>
    </source>
</evidence>
<gene>
    <name evidence="1" type="ordered locus">TREAZ_0615</name>
</gene>
<keyword evidence="2" id="KW-1185">Reference proteome</keyword>
<dbReference type="OrthoDB" id="9799384at2"/>
<dbReference type="InParanoid" id="F5YBH0"/>
<dbReference type="AlphaFoldDB" id="F5YBH0"/>
<dbReference type="HOGENOM" id="CLU_2792810_0_0_12"/>
<dbReference type="STRING" id="545695.TREAZ_0615"/>
<organism evidence="1 2">
    <name type="scientific">Leadbettera azotonutricia (strain ATCC BAA-888 / DSM 13862 / ZAS-9)</name>
    <name type="common">Treponema azotonutricium</name>
    <dbReference type="NCBI Taxonomy" id="545695"/>
    <lineage>
        <taxon>Bacteria</taxon>
        <taxon>Pseudomonadati</taxon>
        <taxon>Spirochaetota</taxon>
        <taxon>Spirochaetia</taxon>
        <taxon>Spirochaetales</taxon>
        <taxon>Breznakiellaceae</taxon>
        <taxon>Leadbettera</taxon>
    </lineage>
</organism>
<accession>F5YBH0</accession>
<proteinExistence type="predicted"/>
<dbReference type="EMBL" id="CP001841">
    <property type="protein sequence ID" value="AEF83386.1"/>
    <property type="molecule type" value="Genomic_DNA"/>
</dbReference>
<reference evidence="1 2" key="2">
    <citation type="journal article" date="2011" name="ISME J.">
        <title>RNA-seq reveals cooperative metabolic interactions between two termite-gut spirochete species in co-culture.</title>
        <authorList>
            <person name="Rosenthal A.Z."/>
            <person name="Matson E.G."/>
            <person name="Eldar A."/>
            <person name="Leadbetter J.R."/>
        </authorList>
    </citation>
    <scope>NUCLEOTIDE SEQUENCE [LARGE SCALE GENOMIC DNA]</scope>
    <source>
        <strain evidence="2">ATCC BAA-888 / DSM 13862 / ZAS-9</strain>
    </source>
</reference>
<protein>
    <submittedName>
        <fullName evidence="1">Uncharacterized protein</fullName>
    </submittedName>
</protein>
<sequence length="68" mass="7534">MKKYKSPALKHIHEEALDFFKDGIISTAEMKEFDKDCLVSASDTPTVRAPRVAAEAASPRLSKGRSVR</sequence>
<evidence type="ECO:0000313" key="2">
    <source>
        <dbReference type="Proteomes" id="UP000009222"/>
    </source>
</evidence>